<comment type="caution">
    <text evidence="1">The sequence shown here is derived from an EMBL/GenBank/DDBJ whole genome shotgun (WGS) entry which is preliminary data.</text>
</comment>
<dbReference type="Proteomes" id="UP001283212">
    <property type="component" value="Unassembled WGS sequence"/>
</dbReference>
<accession>A0AAE4MFN0</accession>
<name>A0AAE4MFN0_9EURY</name>
<sequence length="330" mass="36124">MEGAKRTLDEVLTASHKKIDLPLHNVIDKIVMDYTITVTATAAETIKYADLFNVIKEIRLVSDGNIVHYNISGLDGILMNIYDHGEAGLIHPDTNLALAAGVNNVPFTVQLDRGDVLANTKQSLDLTHDLKTNLNANLVITAVRADVTVSEKIFESKAEFFGVYAYNPEKRGENVDLAAEPNISVVTKTFDASNEPRDVYELPAGANTIRRIFFISSSIGDTPVRAASEPTKLGVDLNMSRRVKAYNMRWKTLQNLNQADYHLKAVAGVALIDFGAEFTGDEFGLRGWNFRKGDQTISTSAAAGGELRMIIEQYTVNTAVFDAVSAVLEA</sequence>
<proteinExistence type="predicted"/>
<dbReference type="RefSeq" id="WP_338096543.1">
    <property type="nucleotide sequence ID" value="NZ_JAWDKB010000005.1"/>
</dbReference>
<dbReference type="EMBL" id="JAWDKB010000005">
    <property type="protein sequence ID" value="MDV0444040.1"/>
    <property type="molecule type" value="Genomic_DNA"/>
</dbReference>
<reference evidence="1 2" key="1">
    <citation type="submission" date="2023-06" db="EMBL/GenBank/DDBJ databases">
        <title>Genome sequence of Methancorpusculaceae sp. Cs1.</title>
        <authorList>
            <person name="Protasov E."/>
            <person name="Platt K."/>
            <person name="Poehlein A."/>
            <person name="Daniel R."/>
            <person name="Brune A."/>
        </authorList>
    </citation>
    <scope>NUCLEOTIDE SEQUENCE [LARGE SCALE GENOMIC DNA]</scope>
    <source>
        <strain evidence="1 2">Cs1</strain>
    </source>
</reference>
<protein>
    <submittedName>
        <fullName evidence="1">Uncharacterized protein</fullName>
    </submittedName>
</protein>
<keyword evidence="2" id="KW-1185">Reference proteome</keyword>
<evidence type="ECO:0000313" key="1">
    <source>
        <dbReference type="EMBL" id="MDV0444040.1"/>
    </source>
</evidence>
<organism evidence="1 2">
    <name type="scientific">Methanorbis rubei</name>
    <dbReference type="NCBI Taxonomy" id="3028300"/>
    <lineage>
        <taxon>Archaea</taxon>
        <taxon>Methanobacteriati</taxon>
        <taxon>Methanobacteriota</taxon>
        <taxon>Stenosarchaea group</taxon>
        <taxon>Methanomicrobia</taxon>
        <taxon>Methanomicrobiales</taxon>
        <taxon>Methanocorpusculaceae</taxon>
        <taxon>Methanorbis</taxon>
    </lineage>
</organism>
<evidence type="ECO:0000313" key="2">
    <source>
        <dbReference type="Proteomes" id="UP001283212"/>
    </source>
</evidence>
<dbReference type="AlphaFoldDB" id="A0AAE4MFN0"/>
<gene>
    <name evidence="1" type="ORF">McpCs1_14280</name>
</gene>